<keyword evidence="2" id="KW-1185">Reference proteome</keyword>
<name>A0ACB9LIQ6_9MYRT</name>
<evidence type="ECO:0000313" key="2">
    <source>
        <dbReference type="Proteomes" id="UP001057402"/>
    </source>
</evidence>
<protein>
    <submittedName>
        <fullName evidence="1">Uncharacterized protein</fullName>
    </submittedName>
</protein>
<organism evidence="1 2">
    <name type="scientific">Melastoma candidum</name>
    <dbReference type="NCBI Taxonomy" id="119954"/>
    <lineage>
        <taxon>Eukaryota</taxon>
        <taxon>Viridiplantae</taxon>
        <taxon>Streptophyta</taxon>
        <taxon>Embryophyta</taxon>
        <taxon>Tracheophyta</taxon>
        <taxon>Spermatophyta</taxon>
        <taxon>Magnoliopsida</taxon>
        <taxon>eudicotyledons</taxon>
        <taxon>Gunneridae</taxon>
        <taxon>Pentapetalae</taxon>
        <taxon>rosids</taxon>
        <taxon>malvids</taxon>
        <taxon>Myrtales</taxon>
        <taxon>Melastomataceae</taxon>
        <taxon>Melastomatoideae</taxon>
        <taxon>Melastomateae</taxon>
        <taxon>Melastoma</taxon>
    </lineage>
</organism>
<accession>A0ACB9LIQ6</accession>
<proteinExistence type="predicted"/>
<comment type="caution">
    <text evidence="1">The sequence shown here is derived from an EMBL/GenBank/DDBJ whole genome shotgun (WGS) entry which is preliminary data.</text>
</comment>
<dbReference type="Proteomes" id="UP001057402">
    <property type="component" value="Chromosome 11"/>
</dbReference>
<reference evidence="2" key="1">
    <citation type="journal article" date="2023" name="Front. Plant Sci.">
        <title>Chromosomal-level genome assembly of Melastoma candidum provides insights into trichome evolution.</title>
        <authorList>
            <person name="Zhong Y."/>
            <person name="Wu W."/>
            <person name="Sun C."/>
            <person name="Zou P."/>
            <person name="Liu Y."/>
            <person name="Dai S."/>
            <person name="Zhou R."/>
        </authorList>
    </citation>
    <scope>NUCLEOTIDE SEQUENCE [LARGE SCALE GENOMIC DNA]</scope>
</reference>
<dbReference type="EMBL" id="CM042890">
    <property type="protein sequence ID" value="KAI4311136.1"/>
    <property type="molecule type" value="Genomic_DNA"/>
</dbReference>
<gene>
    <name evidence="1" type="ORF">MLD38_036056</name>
</gene>
<sequence>MGYASETPKHRLVVEICSSPRRTGDACAHLVPRRSLTCFVDWYLLLGVEENADGNVIRRRYRELALQVHPDKNDHPDAGIAFKLLAEAYNCLSNAASRKAFDEAKQKNACPQCRNSQLCHAPKPVKLPDIDMLENIGDRFREEVRVINSCLRAYVEKPTTKGYPQRCYRSKTAVCWSFEKKESPVFDSSRHAFSGYPHVRSRVAADKGVWEQPRCKDSATGVARA</sequence>
<evidence type="ECO:0000313" key="1">
    <source>
        <dbReference type="EMBL" id="KAI4311136.1"/>
    </source>
</evidence>